<reference evidence="5" key="2">
    <citation type="submission" date="2025-08" db="UniProtKB">
        <authorList>
            <consortium name="Ensembl"/>
        </authorList>
    </citation>
    <scope>IDENTIFICATION</scope>
</reference>
<dbReference type="InterPro" id="IPR003599">
    <property type="entry name" value="Ig_sub"/>
</dbReference>
<dbReference type="InterPro" id="IPR036179">
    <property type="entry name" value="Ig-like_dom_sf"/>
</dbReference>
<name>H3AS72_LATCH</name>
<keyword evidence="3" id="KW-0812">Transmembrane</keyword>
<evidence type="ECO:0000256" key="1">
    <source>
        <dbReference type="ARBA" id="ARBA00022729"/>
    </source>
</evidence>
<reference evidence="5" key="3">
    <citation type="submission" date="2025-09" db="UniProtKB">
        <authorList>
            <consortium name="Ensembl"/>
        </authorList>
    </citation>
    <scope>IDENTIFICATION</scope>
</reference>
<evidence type="ECO:0000256" key="2">
    <source>
        <dbReference type="ARBA" id="ARBA00023157"/>
    </source>
</evidence>
<dbReference type="InterPro" id="IPR013783">
    <property type="entry name" value="Ig-like_fold"/>
</dbReference>
<dbReference type="GO" id="GO:0030424">
    <property type="term" value="C:axon"/>
    <property type="evidence" value="ECO:0007669"/>
    <property type="project" value="TreeGrafter"/>
</dbReference>
<dbReference type="Proteomes" id="UP000008672">
    <property type="component" value="Unassembled WGS sequence"/>
</dbReference>
<dbReference type="SUPFAM" id="SSF48726">
    <property type="entry name" value="Immunoglobulin"/>
    <property type="match status" value="2"/>
</dbReference>
<feature type="transmembrane region" description="Helical" evidence="3">
    <location>
        <begin position="194"/>
        <end position="212"/>
    </location>
</feature>
<keyword evidence="3" id="KW-1133">Transmembrane helix</keyword>
<dbReference type="STRING" id="7897.ENSLACP00000012493"/>
<keyword evidence="1" id="KW-0732">Signal</keyword>
<feature type="domain" description="Ig-like" evidence="4">
    <location>
        <begin position="1"/>
        <end position="87"/>
    </location>
</feature>
<reference evidence="6" key="1">
    <citation type="submission" date="2011-08" db="EMBL/GenBank/DDBJ databases">
        <title>The draft genome of Latimeria chalumnae.</title>
        <authorList>
            <person name="Di Palma F."/>
            <person name="Alfoldi J."/>
            <person name="Johnson J."/>
            <person name="Berlin A."/>
            <person name="Gnerre S."/>
            <person name="Jaffe D."/>
            <person name="MacCallum I."/>
            <person name="Young S."/>
            <person name="Walker B.J."/>
            <person name="Lander E."/>
            <person name="Lindblad-Toh K."/>
        </authorList>
    </citation>
    <scope>NUCLEOTIDE SEQUENCE [LARGE SCALE GENOMIC DNA]</scope>
    <source>
        <strain evidence="6">Wild caught</strain>
    </source>
</reference>
<gene>
    <name evidence="5" type="primary">EMB</name>
</gene>
<dbReference type="InParanoid" id="H3AS72"/>
<keyword evidence="2" id="KW-1015">Disulfide bond</keyword>
<dbReference type="GO" id="GO:0008046">
    <property type="term" value="F:axon guidance receptor activity"/>
    <property type="evidence" value="ECO:0007669"/>
    <property type="project" value="TreeGrafter"/>
</dbReference>
<dbReference type="Pfam" id="PF07679">
    <property type="entry name" value="I-set"/>
    <property type="match status" value="1"/>
</dbReference>
<dbReference type="FunCoup" id="H3AS72">
    <property type="interactions" value="574"/>
</dbReference>
<dbReference type="eggNOG" id="ENOG502RXAE">
    <property type="taxonomic scope" value="Eukaryota"/>
</dbReference>
<evidence type="ECO:0000313" key="5">
    <source>
        <dbReference type="Ensembl" id="ENSLACP00000012493.1"/>
    </source>
</evidence>
<dbReference type="PANTHER" id="PTHR45080">
    <property type="entry name" value="CONTACTIN 5"/>
    <property type="match status" value="1"/>
</dbReference>
<dbReference type="EMBL" id="AFYH01078529">
    <property type="status" value="NOT_ANNOTATED_CDS"/>
    <property type="molecule type" value="Genomic_DNA"/>
</dbReference>
<dbReference type="HOGENOM" id="CLU_065379_0_0_1"/>
<dbReference type="Gene3D" id="2.60.40.10">
    <property type="entry name" value="Immunoglobulins"/>
    <property type="match status" value="2"/>
</dbReference>
<dbReference type="InterPro" id="IPR013098">
    <property type="entry name" value="Ig_I-set"/>
</dbReference>
<feature type="domain" description="Ig-like" evidence="4">
    <location>
        <begin position="93"/>
        <end position="187"/>
    </location>
</feature>
<dbReference type="GO" id="GO:0007156">
    <property type="term" value="P:homophilic cell adhesion via plasma membrane adhesion molecules"/>
    <property type="evidence" value="ECO:0007669"/>
    <property type="project" value="TreeGrafter"/>
</dbReference>
<dbReference type="GO" id="GO:0050808">
    <property type="term" value="P:synapse organization"/>
    <property type="evidence" value="ECO:0007669"/>
    <property type="project" value="TreeGrafter"/>
</dbReference>
<protein>
    <submittedName>
        <fullName evidence="5">Embigin</fullName>
    </submittedName>
</protein>
<dbReference type="Ensembl" id="ENSLACT00000012586.1">
    <property type="protein sequence ID" value="ENSLACP00000012493.1"/>
    <property type="gene ID" value="ENSLACG00000011008.1"/>
</dbReference>
<dbReference type="AlphaFoldDB" id="H3AS72"/>
<dbReference type="EMBL" id="AFYH01078530">
    <property type="status" value="NOT_ANNOTATED_CDS"/>
    <property type="molecule type" value="Genomic_DNA"/>
</dbReference>
<dbReference type="PANTHER" id="PTHR45080:SF8">
    <property type="entry name" value="IG-LIKE DOMAIN-CONTAINING PROTEIN"/>
    <property type="match status" value="1"/>
</dbReference>
<dbReference type="OMA" id="KGSYWCH"/>
<evidence type="ECO:0000259" key="4">
    <source>
        <dbReference type="PROSITE" id="PS50835"/>
    </source>
</evidence>
<dbReference type="GO" id="GO:0005886">
    <property type="term" value="C:plasma membrane"/>
    <property type="evidence" value="ECO:0007669"/>
    <property type="project" value="TreeGrafter"/>
</dbReference>
<accession>H3AS72</accession>
<keyword evidence="3" id="KW-0472">Membrane</keyword>
<organism evidence="5 6">
    <name type="scientific">Latimeria chalumnae</name>
    <name type="common">Coelacanth</name>
    <dbReference type="NCBI Taxonomy" id="7897"/>
    <lineage>
        <taxon>Eukaryota</taxon>
        <taxon>Metazoa</taxon>
        <taxon>Chordata</taxon>
        <taxon>Craniata</taxon>
        <taxon>Vertebrata</taxon>
        <taxon>Euteleostomi</taxon>
        <taxon>Coelacanthiformes</taxon>
        <taxon>Coelacanthidae</taxon>
        <taxon>Latimeria</taxon>
    </lineage>
</organism>
<dbReference type="GeneTree" id="ENSGT00940000158944"/>
<dbReference type="InterPro" id="IPR050958">
    <property type="entry name" value="Cell_Adh-Cytoskel_Orgn"/>
</dbReference>
<dbReference type="SMART" id="SM00409">
    <property type="entry name" value="IG"/>
    <property type="match status" value="2"/>
</dbReference>
<dbReference type="GO" id="GO:0043025">
    <property type="term" value="C:neuronal cell body"/>
    <property type="evidence" value="ECO:0007669"/>
    <property type="project" value="TreeGrafter"/>
</dbReference>
<sequence>SEPRTTSKVFIGNLTHVELSCNLSVPGKMFSTNITWKKDGEAISNSKPVTGKRDGYSLAIYKFDFSTSDHFGNYTCVFNIDPEKEATFIIRVPKVNDRDKPIINYEGDSTVLACKSHDATTWNWYKANGSEKVIINSTSDHYKITFSPDNTTLSITDLNENDSGVYFCSAIYEVGFSEGKVELKVLNIIVPLKVLIAIVAEVIFLVAVILIWEWQTKTTVQLSGKGWNMKLLGNTCKAEDENNIEQSEKLYRKSEESND</sequence>
<proteinExistence type="predicted"/>
<evidence type="ECO:0000313" key="6">
    <source>
        <dbReference type="Proteomes" id="UP000008672"/>
    </source>
</evidence>
<dbReference type="InterPro" id="IPR007110">
    <property type="entry name" value="Ig-like_dom"/>
</dbReference>
<evidence type="ECO:0000256" key="3">
    <source>
        <dbReference type="SAM" id="Phobius"/>
    </source>
</evidence>
<dbReference type="PROSITE" id="PS50835">
    <property type="entry name" value="IG_LIKE"/>
    <property type="match status" value="2"/>
</dbReference>
<keyword evidence="6" id="KW-1185">Reference proteome</keyword>